<gene>
    <name evidence="1" type="ORF">M0813_23699</name>
</gene>
<proteinExistence type="predicted"/>
<protein>
    <submittedName>
        <fullName evidence="1">Uncharacterized protein</fullName>
    </submittedName>
</protein>
<name>A0ABQ8YAQ4_9EUKA</name>
<reference evidence="1" key="1">
    <citation type="submission" date="2022-08" db="EMBL/GenBank/DDBJ databases">
        <title>Novel sulfate-reducing endosymbionts in the free-living metamonad Anaeramoeba.</title>
        <authorList>
            <person name="Jerlstrom-Hultqvist J."/>
            <person name="Cepicka I."/>
            <person name="Gallot-Lavallee L."/>
            <person name="Salas-Leiva D."/>
            <person name="Curtis B.A."/>
            <person name="Zahonova K."/>
            <person name="Pipaliya S."/>
            <person name="Dacks J."/>
            <person name="Roger A.J."/>
        </authorList>
    </citation>
    <scope>NUCLEOTIDE SEQUENCE</scope>
    <source>
        <strain evidence="1">Schooner1</strain>
    </source>
</reference>
<dbReference type="EMBL" id="JAOAOG010000197">
    <property type="protein sequence ID" value="KAJ6241049.1"/>
    <property type="molecule type" value="Genomic_DNA"/>
</dbReference>
<accession>A0ABQ8YAQ4</accession>
<evidence type="ECO:0000313" key="2">
    <source>
        <dbReference type="Proteomes" id="UP001150062"/>
    </source>
</evidence>
<sequence>MLIFKCHQWELHDKNNTIHTNKFKAFFELSDLQSLSSRGYEVSPVQSERGVQFLAKYGDKVLYDDRVERRIPSTEEVLKLIEGASKDD</sequence>
<dbReference type="Proteomes" id="UP001150062">
    <property type="component" value="Unassembled WGS sequence"/>
</dbReference>
<evidence type="ECO:0000313" key="1">
    <source>
        <dbReference type="EMBL" id="KAJ6241049.1"/>
    </source>
</evidence>
<keyword evidence="2" id="KW-1185">Reference proteome</keyword>
<organism evidence="1 2">
    <name type="scientific">Anaeramoeba flamelloides</name>
    <dbReference type="NCBI Taxonomy" id="1746091"/>
    <lineage>
        <taxon>Eukaryota</taxon>
        <taxon>Metamonada</taxon>
        <taxon>Anaeramoebidae</taxon>
        <taxon>Anaeramoeba</taxon>
    </lineage>
</organism>
<comment type="caution">
    <text evidence="1">The sequence shown here is derived from an EMBL/GenBank/DDBJ whole genome shotgun (WGS) entry which is preliminary data.</text>
</comment>